<dbReference type="InterPro" id="IPR001736">
    <property type="entry name" value="PLipase_D/transphosphatidylase"/>
</dbReference>
<dbReference type="GeneID" id="76834803"/>
<dbReference type="Proteomes" id="UP001163096">
    <property type="component" value="Chromosome"/>
</dbReference>
<evidence type="ECO:0000256" key="1">
    <source>
        <dbReference type="ARBA" id="ARBA00022801"/>
    </source>
</evidence>
<dbReference type="KEGG" id="mou:OU421_06835"/>
<accession>A0A9X9S1I2</accession>
<gene>
    <name evidence="5" type="ORF">OU421_06835</name>
</gene>
<dbReference type="GO" id="GO:0016891">
    <property type="term" value="F:RNA endonuclease activity producing 5'-phosphomonoesters, hydrolytic mechanism"/>
    <property type="evidence" value="ECO:0007669"/>
    <property type="project" value="TreeGrafter"/>
</dbReference>
<keyword evidence="3" id="KW-0443">Lipid metabolism</keyword>
<dbReference type="PROSITE" id="PS50035">
    <property type="entry name" value="PLD"/>
    <property type="match status" value="2"/>
</dbReference>
<evidence type="ECO:0000259" key="4">
    <source>
        <dbReference type="PROSITE" id="PS50035"/>
    </source>
</evidence>
<name>A0A9X9S1I2_METOG</name>
<organism evidence="5 6">
    <name type="scientific">Methanogenium organophilum</name>
    <dbReference type="NCBI Taxonomy" id="2199"/>
    <lineage>
        <taxon>Archaea</taxon>
        <taxon>Methanobacteriati</taxon>
        <taxon>Methanobacteriota</taxon>
        <taxon>Stenosarchaea group</taxon>
        <taxon>Methanomicrobia</taxon>
        <taxon>Methanomicrobiales</taxon>
        <taxon>Methanomicrobiaceae</taxon>
        <taxon>Methanogenium</taxon>
    </lineage>
</organism>
<evidence type="ECO:0000313" key="6">
    <source>
        <dbReference type="Proteomes" id="UP001163096"/>
    </source>
</evidence>
<dbReference type="InterPro" id="IPR025202">
    <property type="entry name" value="PLD-like_dom"/>
</dbReference>
<dbReference type="InterPro" id="IPR051406">
    <property type="entry name" value="PLD_domain"/>
</dbReference>
<keyword evidence="6" id="KW-1185">Reference proteome</keyword>
<keyword evidence="1" id="KW-0378">Hydrolase</keyword>
<dbReference type="AlphaFoldDB" id="A0A9X9S1I2"/>
<dbReference type="Gene3D" id="3.30.870.10">
    <property type="entry name" value="Endonuclease Chain A"/>
    <property type="match status" value="2"/>
</dbReference>
<sequence>MRTLPLLIILLLLCCSTATAAFTITGVCPDTWYKGEGDEYIIITGTGSLTGVSVSDGEGSARFPDGERADGNIVVAQQAEAYRTVHGVYPDYEWYDSTPAVPDLIRTGTLKLGNSGDEVILRKGRTETCRVTWPGDVVCREGQVHYFEDGVWDPRPLMIGQSRFAPVTFTGVSGTAFAAPDASREMLLHTIRLAEDELLINVYEFADPGIAADVAAARDDGVTVTLLLEGGPVGGISAEETEVAAYLRNTGAAVYTMETTDAAHARYRYDHAKYLIADREAVLVVSENFKASGFPERGDTGNRGWGVLITDPRVADYFADVFTADVGGEDIVPFTPVGTLSDSDDKSGVPYQPDFGTQSFSGATVTPVFAPDTASLIPALIKGAEQSVDIQQAYISNWTKNAPNPYLEAAVDAARRGVTVRIILDSYWFNTEGENDNDEMAARINAVAAAENLPLEARLACLGPGYPEKVHNKGVIVDGDAVLISSINWNENSPSFNREAGVIIEDDEVGTYFSEVFTADWVDAGPISDDEGNPVDDTRLRQEIAAGVVGLFCIGYIIRRWRR</sequence>
<dbReference type="PANTHER" id="PTHR43856:SF1">
    <property type="entry name" value="MITOCHONDRIAL CARDIOLIPIN HYDROLASE"/>
    <property type="match status" value="1"/>
</dbReference>
<protein>
    <submittedName>
        <fullName evidence="5">Phospholipase D-like domain-containing protein</fullName>
    </submittedName>
</protein>
<evidence type="ECO:0000313" key="5">
    <source>
        <dbReference type="EMBL" id="WAI00153.1"/>
    </source>
</evidence>
<dbReference type="EMBL" id="CP113361">
    <property type="protein sequence ID" value="WAI00153.1"/>
    <property type="molecule type" value="Genomic_DNA"/>
</dbReference>
<feature type="domain" description="PLD phosphodiesterase" evidence="4">
    <location>
        <begin position="266"/>
        <end position="293"/>
    </location>
</feature>
<reference evidence="5" key="1">
    <citation type="submission" date="2022-11" db="EMBL/GenBank/DDBJ databases">
        <title>Complete genome sequence of Methanogenium organophilum DSM 3596.</title>
        <authorList>
            <person name="Chen S.-C."/>
            <person name="Lai S.-J."/>
            <person name="You Y.-T."/>
        </authorList>
    </citation>
    <scope>NUCLEOTIDE SEQUENCE</scope>
    <source>
        <strain evidence="5">DSM 3596</strain>
    </source>
</reference>
<feature type="domain" description="PLD phosphodiesterase" evidence="4">
    <location>
        <begin position="466"/>
        <end position="493"/>
    </location>
</feature>
<dbReference type="GO" id="GO:0016042">
    <property type="term" value="P:lipid catabolic process"/>
    <property type="evidence" value="ECO:0007669"/>
    <property type="project" value="UniProtKB-KW"/>
</dbReference>
<dbReference type="SUPFAM" id="SSF56024">
    <property type="entry name" value="Phospholipase D/nuclease"/>
    <property type="match status" value="2"/>
</dbReference>
<dbReference type="PANTHER" id="PTHR43856">
    <property type="entry name" value="CARDIOLIPIN HYDROLASE"/>
    <property type="match status" value="1"/>
</dbReference>
<dbReference type="CDD" id="cd09128">
    <property type="entry name" value="PLDc_unchar1_2"/>
    <property type="match status" value="1"/>
</dbReference>
<dbReference type="Pfam" id="PF13091">
    <property type="entry name" value="PLDc_2"/>
    <property type="match status" value="2"/>
</dbReference>
<keyword evidence="2" id="KW-0442">Lipid degradation</keyword>
<dbReference type="RefSeq" id="WP_268185326.1">
    <property type="nucleotide sequence ID" value="NZ_CP113361.1"/>
</dbReference>
<evidence type="ECO:0000256" key="3">
    <source>
        <dbReference type="ARBA" id="ARBA00023098"/>
    </source>
</evidence>
<dbReference type="SMART" id="SM00155">
    <property type="entry name" value="PLDc"/>
    <property type="match status" value="2"/>
</dbReference>
<proteinExistence type="predicted"/>
<evidence type="ECO:0000256" key="2">
    <source>
        <dbReference type="ARBA" id="ARBA00022963"/>
    </source>
</evidence>